<organism evidence="18 19">
    <name type="scientific">Erinaceus europaeus</name>
    <name type="common">Western European hedgehog</name>
    <dbReference type="NCBI Taxonomy" id="9365"/>
    <lineage>
        <taxon>Eukaryota</taxon>
        <taxon>Metazoa</taxon>
        <taxon>Chordata</taxon>
        <taxon>Craniata</taxon>
        <taxon>Vertebrata</taxon>
        <taxon>Euteleostomi</taxon>
        <taxon>Mammalia</taxon>
        <taxon>Eutheria</taxon>
        <taxon>Laurasiatheria</taxon>
        <taxon>Eulipotyphla</taxon>
        <taxon>Erinaceidae</taxon>
        <taxon>Erinaceinae</taxon>
        <taxon>Erinaceus</taxon>
    </lineage>
</organism>
<evidence type="ECO:0000256" key="13">
    <source>
        <dbReference type="ARBA" id="ARBA00025926"/>
    </source>
</evidence>
<dbReference type="CTD" id="51297"/>
<evidence type="ECO:0000256" key="11">
    <source>
        <dbReference type="ARBA" id="ARBA00023157"/>
    </source>
</evidence>
<dbReference type="PANTHER" id="PTHR47015">
    <property type="entry name" value="BPI FOLD-CONTAINING FAMILY A MEMBER 1"/>
    <property type="match status" value="1"/>
</dbReference>
<keyword evidence="9" id="KW-0044">Antibiotic</keyword>
<dbReference type="STRING" id="9365.ENSEEUP00000000024"/>
<dbReference type="InParanoid" id="A0A1S2ZPZ2"/>
<dbReference type="Pfam" id="PF01273">
    <property type="entry name" value="LBP_BPI_CETP"/>
    <property type="match status" value="1"/>
</dbReference>
<comment type="similarity">
    <text evidence="2">Belongs to the BPI/LBP/Plunc superfamily. Plunc family.</text>
</comment>
<dbReference type="PANTHER" id="PTHR47015:SF1">
    <property type="entry name" value="BPI FOLD-CONTAINING FAMILY A MEMBER 1"/>
    <property type="match status" value="1"/>
</dbReference>
<evidence type="ECO:0000256" key="9">
    <source>
        <dbReference type="ARBA" id="ARBA00023022"/>
    </source>
</evidence>
<dbReference type="GO" id="GO:0019731">
    <property type="term" value="P:antibacterial humoral response"/>
    <property type="evidence" value="ECO:0007669"/>
    <property type="project" value="TreeGrafter"/>
</dbReference>
<accession>A0A1S2ZPZ2</accession>
<keyword evidence="10" id="KW-0446">Lipid-binding</keyword>
<feature type="chain" id="PRO_5046021692" description="BPI fold-containing family A member 1" evidence="16">
    <location>
        <begin position="20"/>
        <end position="256"/>
    </location>
</feature>
<dbReference type="GO" id="GO:1900229">
    <property type="term" value="P:negative regulation of single-species biofilm formation in or on host organism"/>
    <property type="evidence" value="ECO:0007669"/>
    <property type="project" value="TreeGrafter"/>
</dbReference>
<evidence type="ECO:0000256" key="15">
    <source>
        <dbReference type="ARBA" id="ARBA00045411"/>
    </source>
</evidence>
<evidence type="ECO:0000256" key="2">
    <source>
        <dbReference type="ARBA" id="ARBA00009020"/>
    </source>
</evidence>
<feature type="domain" description="Lipid-binding serum glycoprotein N-terminal" evidence="17">
    <location>
        <begin position="59"/>
        <end position="234"/>
    </location>
</feature>
<comment type="function">
    <text evidence="15">Lipid-binding protein which shows high specificity for the surfactant phospholipid dipalmitoylphosphatidylcholine (DPPC). Plays a role in the innate immune responses of the upper airways. Reduces the surface tension in secretions from airway epithelia and inhibits the formation of biofilm by pathogenic Gram-negative bacteria, such as P.aeruginosa and K.pneumoniae. Negatively regulates proteolytic cleavage of SCNN1G, an event that is required for activation of the epithelial sodium channel (ENaC), and thereby contributes to airway surface liquid homeostasis and proper clearance of mucus. Plays a role in the airway inflammatory response after exposure to irritants. May attract macrophages and neutrophils.</text>
</comment>
<evidence type="ECO:0000256" key="1">
    <source>
        <dbReference type="ARBA" id="ARBA00004613"/>
    </source>
</evidence>
<sequence length="256" mass="26506">MFQIGVVLVFCGLLAQTSALPQVLPLGLGPSLLPLPETPGLPANPTDIAGSLTSALTNGLLSGGLLGSLENLPLLDILKNGGGPSDNLLGGLLGKVTSDLPLLNNIIDLKITDAHLLELGLGQSPDGHRLYVTIPLGLTLNVKTPLVGSLLKLAVKLNITAELIAVKNEQGKLHLVLGDCTHSPGSLQISILEGLGPLPIQGLLDSLTGVLNNVLPDLVQGKVCPLVNDVLSKLDFTLAHSVIDLLIHGLEFVIKV</sequence>
<dbReference type="Proteomes" id="UP001652624">
    <property type="component" value="Chromosome 1"/>
</dbReference>
<keyword evidence="11" id="KW-1015">Disulfide bond</keyword>
<reference evidence="18" key="1">
    <citation type="submission" date="2025-05" db="UniProtKB">
        <authorList>
            <consortium name="RefSeq"/>
        </authorList>
    </citation>
    <scope>NUCLEOTIDE SEQUENCE [LARGE SCALE GENOMIC DNA]</scope>
</reference>
<protein>
    <recommendedName>
        <fullName evidence="3">BPI fold-containing family A member 1</fullName>
    </recommendedName>
    <alternativeName>
        <fullName evidence="14">Palate lung and nasal epithelium clone protein</fullName>
    </alternativeName>
</protein>
<feature type="signal peptide" evidence="16">
    <location>
        <begin position="1"/>
        <end position="19"/>
    </location>
</feature>
<evidence type="ECO:0000256" key="16">
    <source>
        <dbReference type="SAM" id="SignalP"/>
    </source>
</evidence>
<dbReference type="InterPro" id="IPR017942">
    <property type="entry name" value="Lipid-bd_serum_glycop_N"/>
</dbReference>
<dbReference type="OrthoDB" id="9835719at2759"/>
<comment type="subunit">
    <text evidence="13">Monomer. Interacts (via N-terminus) with SCNN1B, a subunit of the heterotrimeric epithelial sodium channel (ENaC); this inhibits proteolytic activation of ENaC.</text>
</comment>
<evidence type="ECO:0000256" key="8">
    <source>
        <dbReference type="ARBA" id="ARBA00022859"/>
    </source>
</evidence>
<dbReference type="GO" id="GO:0005615">
    <property type="term" value="C:extracellular space"/>
    <property type="evidence" value="ECO:0007669"/>
    <property type="project" value="TreeGrafter"/>
</dbReference>
<keyword evidence="7 16" id="KW-0732">Signal</keyword>
<name>A0A1S2ZPZ2_ERIEU</name>
<evidence type="ECO:0000256" key="3">
    <source>
        <dbReference type="ARBA" id="ARBA00018715"/>
    </source>
</evidence>
<dbReference type="GO" id="GO:0043129">
    <property type="term" value="P:surfactant homeostasis"/>
    <property type="evidence" value="ECO:0007669"/>
    <property type="project" value="TreeGrafter"/>
</dbReference>
<dbReference type="RefSeq" id="XP_007522745.2">
    <property type="nucleotide sequence ID" value="XM_007522683.2"/>
</dbReference>
<evidence type="ECO:0000256" key="4">
    <source>
        <dbReference type="ARBA" id="ARBA00022525"/>
    </source>
</evidence>
<evidence type="ECO:0000256" key="7">
    <source>
        <dbReference type="ARBA" id="ARBA00022729"/>
    </source>
</evidence>
<evidence type="ECO:0000256" key="6">
    <source>
        <dbReference type="ARBA" id="ARBA00022588"/>
    </source>
</evidence>
<evidence type="ECO:0000313" key="18">
    <source>
        <dbReference type="Proteomes" id="UP001652624"/>
    </source>
</evidence>
<evidence type="ECO:0000259" key="17">
    <source>
        <dbReference type="Pfam" id="PF01273"/>
    </source>
</evidence>
<proteinExistence type="inferred from homology"/>
<dbReference type="Gene3D" id="3.15.10.10">
    <property type="entry name" value="Bactericidal permeability-increasing protein, domain 1"/>
    <property type="match status" value="1"/>
</dbReference>
<dbReference type="GO" id="GO:0045087">
    <property type="term" value="P:innate immune response"/>
    <property type="evidence" value="ECO:0007669"/>
    <property type="project" value="UniProtKB-KW"/>
</dbReference>
<dbReference type="AlphaFoldDB" id="A0A1S2ZPZ2"/>
<dbReference type="eggNOG" id="ENOG502SR58">
    <property type="taxonomic scope" value="Eukaryota"/>
</dbReference>
<dbReference type="GeneID" id="103113165"/>
<keyword evidence="6" id="KW-0399">Innate immunity</keyword>
<dbReference type="GO" id="GO:0008289">
    <property type="term" value="F:lipid binding"/>
    <property type="evidence" value="ECO:0007669"/>
    <property type="project" value="UniProtKB-KW"/>
</dbReference>
<evidence type="ECO:0000256" key="12">
    <source>
        <dbReference type="ARBA" id="ARBA00023180"/>
    </source>
</evidence>
<keyword evidence="12" id="KW-0325">Glycoprotein</keyword>
<dbReference type="InterPro" id="IPR017943">
    <property type="entry name" value="Bactericidal_perm-incr_a/b_dom"/>
</dbReference>
<dbReference type="SUPFAM" id="SSF55394">
    <property type="entry name" value="Bactericidal permeability-increasing protein, BPI"/>
    <property type="match status" value="1"/>
</dbReference>
<gene>
    <name evidence="19" type="primary">BPIFA1</name>
</gene>
<evidence type="ECO:0000256" key="5">
    <source>
        <dbReference type="ARBA" id="ARBA00022529"/>
    </source>
</evidence>
<evidence type="ECO:0000256" key="10">
    <source>
        <dbReference type="ARBA" id="ARBA00023121"/>
    </source>
</evidence>
<keyword evidence="8" id="KW-0391">Immunity</keyword>
<keyword evidence="18" id="KW-1185">Reference proteome</keyword>
<dbReference type="InterPro" id="IPR051902">
    <property type="entry name" value="BPI_fold-superfamily_member"/>
</dbReference>
<dbReference type="GO" id="GO:0002395">
    <property type="term" value="P:immune response in nasopharyngeal-associated lymphoid tissue"/>
    <property type="evidence" value="ECO:0007669"/>
    <property type="project" value="TreeGrafter"/>
</dbReference>
<keyword evidence="5" id="KW-0929">Antimicrobial</keyword>
<reference evidence="19" key="2">
    <citation type="submission" date="2025-08" db="UniProtKB">
        <authorList>
            <consortium name="RefSeq"/>
        </authorList>
    </citation>
    <scope>IDENTIFICATION</scope>
</reference>
<evidence type="ECO:0000256" key="14">
    <source>
        <dbReference type="ARBA" id="ARBA00030462"/>
    </source>
</evidence>
<keyword evidence="4" id="KW-0964">Secreted</keyword>
<evidence type="ECO:0000313" key="19">
    <source>
        <dbReference type="RefSeq" id="XP_007522745.2"/>
    </source>
</evidence>
<comment type="subcellular location">
    <subcellularLocation>
        <location evidence="1">Secreted</location>
    </subcellularLocation>
</comment>
<dbReference type="GO" id="GO:0061844">
    <property type="term" value="P:antimicrobial humoral immune response mediated by antimicrobial peptide"/>
    <property type="evidence" value="ECO:0007669"/>
    <property type="project" value="TreeGrafter"/>
</dbReference>
<dbReference type="FunCoup" id="A0A1S2ZPZ2">
    <property type="interactions" value="53"/>
</dbReference>